<dbReference type="OrthoDB" id="543893at2759"/>
<evidence type="ECO:0000313" key="10">
    <source>
        <dbReference type="Proteomes" id="UP000650467"/>
    </source>
</evidence>
<dbReference type="InterPro" id="IPR001245">
    <property type="entry name" value="Ser-Thr/Tyr_kinase_cat_dom"/>
</dbReference>
<keyword evidence="1 7" id="KW-0723">Serine/threonine-protein kinase</keyword>
<name>A0A835STI3_CHLIN</name>
<dbReference type="SUPFAM" id="SSF56112">
    <property type="entry name" value="Protein kinase-like (PK-like)"/>
    <property type="match status" value="1"/>
</dbReference>
<reference evidence="9" key="1">
    <citation type="journal article" date="2020" name="bioRxiv">
        <title>Comparative genomics of Chlamydomonas.</title>
        <authorList>
            <person name="Craig R.J."/>
            <person name="Hasan A.R."/>
            <person name="Ness R.W."/>
            <person name="Keightley P.D."/>
        </authorList>
    </citation>
    <scope>NUCLEOTIDE SEQUENCE</scope>
    <source>
        <strain evidence="9">SAG 7.73</strain>
    </source>
</reference>
<dbReference type="InterPro" id="IPR017441">
    <property type="entry name" value="Protein_kinase_ATP_BS"/>
</dbReference>
<evidence type="ECO:0000256" key="5">
    <source>
        <dbReference type="ARBA" id="ARBA00022840"/>
    </source>
</evidence>
<sequence length="331" mass="35702">MGLASGMAAVESSTAAAGGAAPQGTAAGTPAAAVSLLPAQAPSEQQQHVEAEVVELLPHKLGKGAFGRVVEGRYRGQRVAVKQALDLHDGLTLPVEAVVASFLQEVQVMGRCTHPNITTLLAACLAPPKLCLVMEMMDTNLEALLYGGPPGQLLPLPTVLHIAIQVAQGLEYLHPTVLHRDLKPSNVLISNPDDEHPIVKLADFGLSKISEMTLQTAHPEAGSPAYLPPECFDVTNNTLTHKVDVYAFGVLLWAMLTGQEPWKNHSMVSVAYNVHMGRRLPLEDIDDSRCPPKLHKLVEQCWDVEPRRRPAAAEAVKMLLVIREELLLALR</sequence>
<dbReference type="PIRSF" id="PIRSF000654">
    <property type="entry name" value="Integrin-linked_kinase"/>
    <property type="match status" value="1"/>
</dbReference>
<evidence type="ECO:0000256" key="3">
    <source>
        <dbReference type="ARBA" id="ARBA00022741"/>
    </source>
</evidence>
<feature type="domain" description="Protein kinase" evidence="8">
    <location>
        <begin position="55"/>
        <end position="327"/>
    </location>
</feature>
<organism evidence="9 10">
    <name type="scientific">Chlamydomonas incerta</name>
    <dbReference type="NCBI Taxonomy" id="51695"/>
    <lineage>
        <taxon>Eukaryota</taxon>
        <taxon>Viridiplantae</taxon>
        <taxon>Chlorophyta</taxon>
        <taxon>core chlorophytes</taxon>
        <taxon>Chlorophyceae</taxon>
        <taxon>CS clade</taxon>
        <taxon>Chlamydomonadales</taxon>
        <taxon>Chlamydomonadaceae</taxon>
        <taxon>Chlamydomonas</taxon>
    </lineage>
</organism>
<keyword evidence="4" id="KW-0418">Kinase</keyword>
<evidence type="ECO:0000256" key="4">
    <source>
        <dbReference type="ARBA" id="ARBA00022777"/>
    </source>
</evidence>
<evidence type="ECO:0000256" key="6">
    <source>
        <dbReference type="PROSITE-ProRule" id="PRU10141"/>
    </source>
</evidence>
<evidence type="ECO:0000256" key="1">
    <source>
        <dbReference type="ARBA" id="ARBA00022527"/>
    </source>
</evidence>
<dbReference type="SMART" id="SM00220">
    <property type="entry name" value="S_TKc"/>
    <property type="match status" value="1"/>
</dbReference>
<proteinExistence type="inferred from homology"/>
<gene>
    <name evidence="9" type="ORF">HXX76_009595</name>
</gene>
<keyword evidence="10" id="KW-1185">Reference proteome</keyword>
<dbReference type="AlphaFoldDB" id="A0A835STI3"/>
<dbReference type="GO" id="GO:0005524">
    <property type="term" value="F:ATP binding"/>
    <property type="evidence" value="ECO:0007669"/>
    <property type="project" value="UniProtKB-UniRule"/>
</dbReference>
<accession>A0A835STI3</accession>
<dbReference type="Gene3D" id="3.30.200.20">
    <property type="entry name" value="Phosphorylase Kinase, domain 1"/>
    <property type="match status" value="1"/>
</dbReference>
<dbReference type="PANTHER" id="PTHR44329">
    <property type="entry name" value="SERINE/THREONINE-PROTEIN KINASE TNNI3K-RELATED"/>
    <property type="match status" value="1"/>
</dbReference>
<dbReference type="InterPro" id="IPR051681">
    <property type="entry name" value="Ser/Thr_Kinases-Pseudokinases"/>
</dbReference>
<evidence type="ECO:0000259" key="8">
    <source>
        <dbReference type="PROSITE" id="PS50011"/>
    </source>
</evidence>
<protein>
    <recommendedName>
        <fullName evidence="8">Protein kinase domain-containing protein</fullName>
    </recommendedName>
</protein>
<comment type="caution">
    <text evidence="9">The sequence shown here is derived from an EMBL/GenBank/DDBJ whole genome shotgun (WGS) entry which is preliminary data.</text>
</comment>
<dbReference type="InterPro" id="IPR011009">
    <property type="entry name" value="Kinase-like_dom_sf"/>
</dbReference>
<dbReference type="PROSITE" id="PS50011">
    <property type="entry name" value="PROTEIN_KINASE_DOM"/>
    <property type="match status" value="1"/>
</dbReference>
<keyword evidence="2" id="KW-0808">Transferase</keyword>
<dbReference type="InterPro" id="IPR008271">
    <property type="entry name" value="Ser/Thr_kinase_AS"/>
</dbReference>
<evidence type="ECO:0000256" key="2">
    <source>
        <dbReference type="ARBA" id="ARBA00022679"/>
    </source>
</evidence>
<dbReference type="Gene3D" id="1.10.510.10">
    <property type="entry name" value="Transferase(Phosphotransferase) domain 1"/>
    <property type="match status" value="1"/>
</dbReference>
<evidence type="ECO:0000313" key="9">
    <source>
        <dbReference type="EMBL" id="KAG2431581.1"/>
    </source>
</evidence>
<dbReference type="Pfam" id="PF07714">
    <property type="entry name" value="PK_Tyr_Ser-Thr"/>
    <property type="match status" value="1"/>
</dbReference>
<dbReference type="PANTHER" id="PTHR44329:SF214">
    <property type="entry name" value="PROTEIN KINASE DOMAIN-CONTAINING PROTEIN"/>
    <property type="match status" value="1"/>
</dbReference>
<keyword evidence="5 6" id="KW-0067">ATP-binding</keyword>
<dbReference type="FunFam" id="3.30.200.20:FF:001349">
    <property type="entry name" value="Predicted protein"/>
    <property type="match status" value="1"/>
</dbReference>
<keyword evidence="3 6" id="KW-0547">Nucleotide-binding</keyword>
<dbReference type="PROSITE" id="PS00108">
    <property type="entry name" value="PROTEIN_KINASE_ST"/>
    <property type="match status" value="1"/>
</dbReference>
<comment type="similarity">
    <text evidence="7">Belongs to the protein kinase superfamily.</text>
</comment>
<dbReference type="GO" id="GO:0004674">
    <property type="term" value="F:protein serine/threonine kinase activity"/>
    <property type="evidence" value="ECO:0007669"/>
    <property type="project" value="UniProtKB-KW"/>
</dbReference>
<dbReference type="PROSITE" id="PS00107">
    <property type="entry name" value="PROTEIN_KINASE_ATP"/>
    <property type="match status" value="1"/>
</dbReference>
<evidence type="ECO:0000256" key="7">
    <source>
        <dbReference type="RuleBase" id="RU000304"/>
    </source>
</evidence>
<dbReference type="Proteomes" id="UP000650467">
    <property type="component" value="Unassembled WGS sequence"/>
</dbReference>
<feature type="binding site" evidence="6">
    <location>
        <position position="82"/>
    </location>
    <ligand>
        <name>ATP</name>
        <dbReference type="ChEBI" id="CHEBI:30616"/>
    </ligand>
</feature>
<dbReference type="EMBL" id="JAEHOC010000024">
    <property type="protein sequence ID" value="KAG2431581.1"/>
    <property type="molecule type" value="Genomic_DNA"/>
</dbReference>
<dbReference type="InterPro" id="IPR000719">
    <property type="entry name" value="Prot_kinase_dom"/>
</dbReference>